<evidence type="ECO:0000256" key="1">
    <source>
        <dbReference type="ARBA" id="ARBA00001561"/>
    </source>
</evidence>
<evidence type="ECO:0000256" key="5">
    <source>
        <dbReference type="ARBA" id="ARBA00011901"/>
    </source>
</evidence>
<protein>
    <recommendedName>
        <fullName evidence="11">1,6-anhydro-N-acetylmuramyl-L-alanine amidase AmpD</fullName>
        <ecNumber evidence="5">3.5.1.28</ecNumber>
    </recommendedName>
    <alternativeName>
        <fullName evidence="12">N-acetylmuramoyl-L-alanine amidase</fullName>
    </alternativeName>
</protein>
<dbReference type="Proteomes" id="UP000321039">
    <property type="component" value="Unassembled WGS sequence"/>
</dbReference>
<reference evidence="14 15" key="1">
    <citation type="submission" date="2019-08" db="EMBL/GenBank/DDBJ databases">
        <title>Parahaliea maris sp. nov., isolated from the surface seawater.</title>
        <authorList>
            <person name="Liu Y."/>
        </authorList>
    </citation>
    <scope>NUCLEOTIDE SEQUENCE [LARGE SCALE GENOMIC DNA]</scope>
    <source>
        <strain evidence="14 15">HSLHS9</strain>
    </source>
</reference>
<evidence type="ECO:0000256" key="9">
    <source>
        <dbReference type="ARBA" id="ARBA00022833"/>
    </source>
</evidence>
<dbReference type="GO" id="GO:0005737">
    <property type="term" value="C:cytoplasm"/>
    <property type="evidence" value="ECO:0007669"/>
    <property type="project" value="UniProtKB-SubCell"/>
</dbReference>
<dbReference type="SMART" id="SM00644">
    <property type="entry name" value="Ami_2"/>
    <property type="match status" value="1"/>
</dbReference>
<dbReference type="GO" id="GO:0009254">
    <property type="term" value="P:peptidoglycan turnover"/>
    <property type="evidence" value="ECO:0007669"/>
    <property type="project" value="TreeGrafter"/>
</dbReference>
<dbReference type="CDD" id="cd06583">
    <property type="entry name" value="PGRP"/>
    <property type="match status" value="1"/>
</dbReference>
<evidence type="ECO:0000259" key="13">
    <source>
        <dbReference type="SMART" id="SM00644"/>
    </source>
</evidence>
<dbReference type="EC" id="3.5.1.28" evidence="5"/>
<comment type="caution">
    <text evidence="14">The sequence shown here is derived from an EMBL/GenBank/DDBJ whole genome shotgun (WGS) entry which is preliminary data.</text>
</comment>
<evidence type="ECO:0000256" key="6">
    <source>
        <dbReference type="ARBA" id="ARBA00022490"/>
    </source>
</evidence>
<keyword evidence="7" id="KW-0479">Metal-binding</keyword>
<keyword evidence="15" id="KW-1185">Reference proteome</keyword>
<dbReference type="AlphaFoldDB" id="A0A5C9A9L4"/>
<dbReference type="Gene3D" id="3.40.80.10">
    <property type="entry name" value="Peptidoglycan recognition protein-like"/>
    <property type="match status" value="1"/>
</dbReference>
<keyword evidence="10" id="KW-0961">Cell wall biogenesis/degradation</keyword>
<evidence type="ECO:0000313" key="14">
    <source>
        <dbReference type="EMBL" id="TXS96774.1"/>
    </source>
</evidence>
<evidence type="ECO:0000256" key="3">
    <source>
        <dbReference type="ARBA" id="ARBA00004496"/>
    </source>
</evidence>
<dbReference type="GO" id="GO:0009253">
    <property type="term" value="P:peptidoglycan catabolic process"/>
    <property type="evidence" value="ECO:0007669"/>
    <property type="project" value="InterPro"/>
</dbReference>
<proteinExistence type="inferred from homology"/>
<evidence type="ECO:0000256" key="7">
    <source>
        <dbReference type="ARBA" id="ARBA00022723"/>
    </source>
</evidence>
<evidence type="ECO:0000256" key="12">
    <source>
        <dbReference type="ARBA" id="ARBA00042615"/>
    </source>
</evidence>
<dbReference type="InterPro" id="IPR036505">
    <property type="entry name" value="Amidase/PGRP_sf"/>
</dbReference>
<dbReference type="GO" id="GO:0071555">
    <property type="term" value="P:cell wall organization"/>
    <property type="evidence" value="ECO:0007669"/>
    <property type="project" value="UniProtKB-KW"/>
</dbReference>
<organism evidence="14 15">
    <name type="scientific">Parahaliea maris</name>
    <dbReference type="NCBI Taxonomy" id="2716870"/>
    <lineage>
        <taxon>Bacteria</taxon>
        <taxon>Pseudomonadati</taxon>
        <taxon>Pseudomonadota</taxon>
        <taxon>Gammaproteobacteria</taxon>
        <taxon>Cellvibrionales</taxon>
        <taxon>Halieaceae</taxon>
        <taxon>Parahaliea</taxon>
    </lineage>
</organism>
<evidence type="ECO:0000256" key="10">
    <source>
        <dbReference type="ARBA" id="ARBA00023316"/>
    </source>
</evidence>
<comment type="similarity">
    <text evidence="4">Belongs to the N-acetylmuramoyl-L-alanine amidase 2 family.</text>
</comment>
<dbReference type="InterPro" id="IPR051206">
    <property type="entry name" value="NAMLAA_amidase_2"/>
</dbReference>
<evidence type="ECO:0000256" key="8">
    <source>
        <dbReference type="ARBA" id="ARBA00022801"/>
    </source>
</evidence>
<dbReference type="PANTHER" id="PTHR30417">
    <property type="entry name" value="N-ACETYLMURAMOYL-L-ALANINE AMIDASE AMID"/>
    <property type="match status" value="1"/>
</dbReference>
<dbReference type="NCBIfam" id="NF008758">
    <property type="entry name" value="PRK11789.1"/>
    <property type="match status" value="1"/>
</dbReference>
<dbReference type="EMBL" id="VRZA01000001">
    <property type="protein sequence ID" value="TXS96774.1"/>
    <property type="molecule type" value="Genomic_DNA"/>
</dbReference>
<dbReference type="InterPro" id="IPR002502">
    <property type="entry name" value="Amidase_domain"/>
</dbReference>
<dbReference type="SUPFAM" id="SSF55846">
    <property type="entry name" value="N-acetylmuramoyl-L-alanine amidase-like"/>
    <property type="match status" value="1"/>
</dbReference>
<name>A0A5C9A9L4_9GAMM</name>
<comment type="catalytic activity">
    <reaction evidence="1">
        <text>Hydrolyzes the link between N-acetylmuramoyl residues and L-amino acid residues in certain cell-wall glycopeptides.</text>
        <dbReference type="EC" id="3.5.1.28"/>
    </reaction>
</comment>
<keyword evidence="6" id="KW-0963">Cytoplasm</keyword>
<comment type="subcellular location">
    <subcellularLocation>
        <location evidence="3">Cytoplasm</location>
    </subcellularLocation>
</comment>
<evidence type="ECO:0000256" key="2">
    <source>
        <dbReference type="ARBA" id="ARBA00001947"/>
    </source>
</evidence>
<evidence type="ECO:0000313" key="15">
    <source>
        <dbReference type="Proteomes" id="UP000321039"/>
    </source>
</evidence>
<keyword evidence="9" id="KW-0862">Zinc</keyword>
<dbReference type="GO" id="GO:0008745">
    <property type="term" value="F:N-acetylmuramoyl-L-alanine amidase activity"/>
    <property type="evidence" value="ECO:0007669"/>
    <property type="project" value="UniProtKB-EC"/>
</dbReference>
<gene>
    <name evidence="14" type="primary">ampD</name>
    <name evidence="14" type="ORF">FV139_02050</name>
</gene>
<accession>A0A5C9A9L4</accession>
<dbReference type="Pfam" id="PF01510">
    <property type="entry name" value="Amidase_2"/>
    <property type="match status" value="1"/>
</dbReference>
<evidence type="ECO:0000256" key="11">
    <source>
        <dbReference type="ARBA" id="ARBA00039257"/>
    </source>
</evidence>
<comment type="cofactor">
    <cofactor evidence="2">
        <name>Zn(2+)</name>
        <dbReference type="ChEBI" id="CHEBI:29105"/>
    </cofactor>
</comment>
<sequence length="190" mass="21002">MGPVSGEPMPYQIEQGWLRPARIVPSPNFGPRPEGVAVDLLVIHNISLPPGEFGGDGVERLFTNCLDWDAHPFFAEIRGLEVSSHLLIRRCGQVLQFVNLLQRAWHAGLSSYAGRDNCNDFSVGIELEGTDDTAYTEAQYRELAAVTDCLLATYSSMSAQRIAGHCDIAPGRKTDPGPAFDWQRYRRLLG</sequence>
<keyword evidence="8 14" id="KW-0378">Hydrolase</keyword>
<dbReference type="PANTHER" id="PTHR30417:SF4">
    <property type="entry name" value="1,6-ANHYDRO-N-ACETYLMURAMYL-L-ALANINE AMIDASE AMPD"/>
    <property type="match status" value="1"/>
</dbReference>
<evidence type="ECO:0000256" key="4">
    <source>
        <dbReference type="ARBA" id="ARBA00007553"/>
    </source>
</evidence>
<dbReference type="GO" id="GO:0046872">
    <property type="term" value="F:metal ion binding"/>
    <property type="evidence" value="ECO:0007669"/>
    <property type="project" value="UniProtKB-KW"/>
</dbReference>
<feature type="domain" description="N-acetylmuramoyl-L-alanine amidase" evidence="13">
    <location>
        <begin position="26"/>
        <end position="177"/>
    </location>
</feature>